<dbReference type="Pfam" id="PF19353">
    <property type="entry name" value="DUF5930"/>
    <property type="match status" value="1"/>
</dbReference>
<evidence type="ECO:0000256" key="2">
    <source>
        <dbReference type="SAM" id="MobiDB-lite"/>
    </source>
</evidence>
<feature type="transmembrane region" description="Helical" evidence="3">
    <location>
        <begin position="37"/>
        <end position="58"/>
    </location>
</feature>
<feature type="coiled-coil region" evidence="1">
    <location>
        <begin position="81"/>
        <end position="164"/>
    </location>
</feature>
<organism evidence="6 7">
    <name type="scientific">Halovulum marinum</name>
    <dbReference type="NCBI Taxonomy" id="2662447"/>
    <lineage>
        <taxon>Bacteria</taxon>
        <taxon>Pseudomonadati</taxon>
        <taxon>Pseudomonadota</taxon>
        <taxon>Alphaproteobacteria</taxon>
        <taxon>Rhodobacterales</taxon>
        <taxon>Paracoccaceae</taxon>
        <taxon>Halovulum</taxon>
    </lineage>
</organism>
<dbReference type="InterPro" id="IPR011055">
    <property type="entry name" value="Dup_hybrid_motif"/>
</dbReference>
<proteinExistence type="predicted"/>
<keyword evidence="1" id="KW-0175">Coiled coil</keyword>
<dbReference type="AlphaFoldDB" id="A0A6L5YXL0"/>
<dbReference type="PANTHER" id="PTHR21666:SF270">
    <property type="entry name" value="MUREIN HYDROLASE ACTIVATOR ENVC"/>
    <property type="match status" value="1"/>
</dbReference>
<evidence type="ECO:0000259" key="5">
    <source>
        <dbReference type="Pfam" id="PF19353"/>
    </source>
</evidence>
<evidence type="ECO:0000256" key="3">
    <source>
        <dbReference type="SAM" id="Phobius"/>
    </source>
</evidence>
<protein>
    <submittedName>
        <fullName evidence="6">Peptidoglycan DD-metalloendopeptidase family protein</fullName>
    </submittedName>
</protein>
<dbReference type="EMBL" id="WIND01000002">
    <property type="protein sequence ID" value="MSU89073.1"/>
    <property type="molecule type" value="Genomic_DNA"/>
</dbReference>
<accession>A0A6L5YXL0</accession>
<dbReference type="InterPro" id="IPR050570">
    <property type="entry name" value="Cell_wall_metabolism_enzyme"/>
</dbReference>
<gene>
    <name evidence="6" type="ORF">GE300_05455</name>
</gene>
<dbReference type="InterPro" id="IPR045974">
    <property type="entry name" value="DUF5930"/>
</dbReference>
<evidence type="ECO:0000313" key="7">
    <source>
        <dbReference type="Proteomes" id="UP000474957"/>
    </source>
</evidence>
<sequence>MAAENTATETETGTHRILIETSTATHEIRLTRGRMTVLAAAAALGLGWTLTATAGFLVSSLGDTGQGAEVGMVEQAYGERIEALDTRLAAATERAREATAKLDAALARIVAQQRMLRTSLDAEDELAAELDAMRTQLVQAVQNRDAAEQRAARLDSRLASLRTDLGDDAAQAGEMEVVLDAMSDMLQSAVRDRDTQREDMTRLRTQITAMKLRMEIAADRQERLIATLEDAVQVSFKPLEKLFEGTGLDVDSLLRKVSSEYSGIGGDGMVIPASLAGGDEPEANARLASLMAGMDRTNMMRIAATKIPFTMPVRQAHRFTSGFGPRNDPKNGSRRAHNGIDLAGPRGTRIEATADGVVTYAGWSSGFGKLVKIQHAFGFETYYAHQDKIRVKVGDRIARGDHIGDMGNTGRSTGVHLHYEVRLGGSPVNPLTYIKAAQDVF</sequence>
<dbReference type="RefSeq" id="WP_154445527.1">
    <property type="nucleotide sequence ID" value="NZ_WIND01000002.1"/>
</dbReference>
<dbReference type="FunFam" id="2.70.70.10:FF:000006">
    <property type="entry name" value="M23 family peptidase"/>
    <property type="match status" value="1"/>
</dbReference>
<feature type="domain" description="M23ase beta-sheet core" evidence="4">
    <location>
        <begin position="336"/>
        <end position="430"/>
    </location>
</feature>
<dbReference type="SUPFAM" id="SSF51261">
    <property type="entry name" value="Duplicated hybrid motif"/>
    <property type="match status" value="1"/>
</dbReference>
<name>A0A6L5YXL0_9RHOB</name>
<keyword evidence="3" id="KW-1133">Transmembrane helix</keyword>
<dbReference type="InterPro" id="IPR016047">
    <property type="entry name" value="M23ase_b-sheet_dom"/>
</dbReference>
<dbReference type="Pfam" id="PF01551">
    <property type="entry name" value="Peptidase_M23"/>
    <property type="match status" value="1"/>
</dbReference>
<dbReference type="Proteomes" id="UP000474957">
    <property type="component" value="Unassembled WGS sequence"/>
</dbReference>
<keyword evidence="3" id="KW-0812">Transmembrane</keyword>
<comment type="caution">
    <text evidence="6">The sequence shown here is derived from an EMBL/GenBank/DDBJ whole genome shotgun (WGS) entry which is preliminary data.</text>
</comment>
<dbReference type="GO" id="GO:0004222">
    <property type="term" value="F:metalloendopeptidase activity"/>
    <property type="evidence" value="ECO:0007669"/>
    <property type="project" value="TreeGrafter"/>
</dbReference>
<feature type="domain" description="DUF5930" evidence="5">
    <location>
        <begin position="14"/>
        <end position="318"/>
    </location>
</feature>
<keyword evidence="7" id="KW-1185">Reference proteome</keyword>
<keyword evidence="3" id="KW-0472">Membrane</keyword>
<evidence type="ECO:0000256" key="1">
    <source>
        <dbReference type="SAM" id="Coils"/>
    </source>
</evidence>
<dbReference type="CDD" id="cd12797">
    <property type="entry name" value="M23_peptidase"/>
    <property type="match status" value="1"/>
</dbReference>
<dbReference type="Gene3D" id="2.70.70.10">
    <property type="entry name" value="Glucose Permease (Domain IIA)"/>
    <property type="match status" value="1"/>
</dbReference>
<reference evidence="6 7" key="1">
    <citation type="submission" date="2019-10" db="EMBL/GenBank/DDBJ databases">
        <title>Cognatihalovulum marinum gen. nov. sp. nov., a new member of the family Rhodobacteraceae isolated from deep seawater of the Northwest Indian Ocean.</title>
        <authorList>
            <person name="Ruan C."/>
            <person name="Wang J."/>
            <person name="Zheng X."/>
            <person name="Song L."/>
            <person name="Zhu Y."/>
            <person name="Huang Y."/>
            <person name="Lu Z."/>
            <person name="Du W."/>
            <person name="Huang L."/>
            <person name="Dai X."/>
        </authorList>
    </citation>
    <scope>NUCLEOTIDE SEQUENCE [LARGE SCALE GENOMIC DNA]</scope>
    <source>
        <strain evidence="6 7">2CG4</strain>
    </source>
</reference>
<evidence type="ECO:0000259" key="4">
    <source>
        <dbReference type="Pfam" id="PF01551"/>
    </source>
</evidence>
<evidence type="ECO:0000313" key="6">
    <source>
        <dbReference type="EMBL" id="MSU89073.1"/>
    </source>
</evidence>
<feature type="region of interest" description="Disordered" evidence="2">
    <location>
        <begin position="320"/>
        <end position="344"/>
    </location>
</feature>
<dbReference type="PANTHER" id="PTHR21666">
    <property type="entry name" value="PEPTIDASE-RELATED"/>
    <property type="match status" value="1"/>
</dbReference>